<proteinExistence type="predicted"/>
<reference evidence="1 2" key="1">
    <citation type="submission" date="2016-09" db="EMBL/GenBank/DDBJ databases">
        <authorList>
            <person name="Capua I."/>
            <person name="De Benedictis P."/>
            <person name="Joannis T."/>
            <person name="Lombin L.H."/>
            <person name="Cattoli G."/>
        </authorList>
    </citation>
    <scope>NUCLEOTIDE SEQUENCE [LARGE SCALE GENOMIC DNA]</scope>
    <source>
        <strain evidence="1 2">LMG 25899</strain>
    </source>
</reference>
<dbReference type="STRING" id="762845.BCR26_06635"/>
<dbReference type="Gene3D" id="3.90.230.10">
    <property type="entry name" value="Creatinase/methionine aminopeptidase superfamily"/>
    <property type="match status" value="1"/>
</dbReference>
<keyword evidence="2" id="KW-1185">Reference proteome</keyword>
<dbReference type="GO" id="GO:0004177">
    <property type="term" value="F:aminopeptidase activity"/>
    <property type="evidence" value="ECO:0007669"/>
    <property type="project" value="UniProtKB-KW"/>
</dbReference>
<evidence type="ECO:0000313" key="1">
    <source>
        <dbReference type="EMBL" id="OEH80902.1"/>
    </source>
</evidence>
<keyword evidence="1" id="KW-0378">Hydrolase</keyword>
<dbReference type="CDD" id="cd01066">
    <property type="entry name" value="APP_MetAP"/>
    <property type="match status" value="1"/>
</dbReference>
<name>A0A1E5KSM5_9ENTE</name>
<evidence type="ECO:0000313" key="2">
    <source>
        <dbReference type="Proteomes" id="UP000095256"/>
    </source>
</evidence>
<comment type="caution">
    <text evidence="1">The sequence shown here is derived from an EMBL/GenBank/DDBJ whole genome shotgun (WGS) entry which is preliminary data.</text>
</comment>
<dbReference type="SUPFAM" id="SSF55920">
    <property type="entry name" value="Creatinase/aminopeptidase"/>
    <property type="match status" value="1"/>
</dbReference>
<sequence length="460" mass="51706">MKNIVLKEIIEPKTYPDVSPTFLTDQTMEERKQKLLHVMKSFDYDCLVVYADKEHGSNFEYLTGFIPRFEEGLLIINKKGETHLVLGNENLKMANYARVPVKLHHSPLFSLPNQPMEGGAPLEDIFMEIGLDKSAKLGIVAWKMFTKNAQAKQLFDIPYFIMEAIKAVVSKEAIVENACDLFIHGSYGVRTRNNANEIAHYEYGANLASTSMLNAMNKVTVGIKESELGACLNSEGQTNNVVTIATAGARFGYANLYPTHKQVQLGENLSLTTSYKGGLSSRSGFVVENENQLPVEQKDYLERIVKPYFNAVVTWLTEEKIGVTGDALYQQIEAVFPKEKYGWHLNPGHLVSDEEWMSSPVYDGSEELIQSGMIFQIDIIPSVSGYNGTSAEECVAIADLELQQEIQAKYPELWERILARRAYLKEKLTIDIHPQILPLSNTVGYLRPFFLAKDKALSVE</sequence>
<keyword evidence="1" id="KW-0031">Aminopeptidase</keyword>
<dbReference type="AlphaFoldDB" id="A0A1E5KSM5"/>
<protein>
    <submittedName>
        <fullName evidence="1">Xaa-Pro aminopeptidase</fullName>
    </submittedName>
</protein>
<gene>
    <name evidence="1" type="ORF">BCR26_06635</name>
</gene>
<organism evidence="1 2">
    <name type="scientific">Enterococcus rivorum</name>
    <dbReference type="NCBI Taxonomy" id="762845"/>
    <lineage>
        <taxon>Bacteria</taxon>
        <taxon>Bacillati</taxon>
        <taxon>Bacillota</taxon>
        <taxon>Bacilli</taxon>
        <taxon>Lactobacillales</taxon>
        <taxon>Enterococcaceae</taxon>
        <taxon>Enterococcus</taxon>
    </lineage>
</organism>
<dbReference type="Proteomes" id="UP000095256">
    <property type="component" value="Unassembled WGS sequence"/>
</dbReference>
<keyword evidence="1" id="KW-0645">Protease</keyword>
<accession>A0A1E5KSM5</accession>
<dbReference type="OrthoDB" id="9778159at2"/>
<dbReference type="RefSeq" id="WP_069700189.1">
    <property type="nucleotide sequence ID" value="NZ_JAGGMA010000006.1"/>
</dbReference>
<dbReference type="InterPro" id="IPR036005">
    <property type="entry name" value="Creatinase/aminopeptidase-like"/>
</dbReference>
<dbReference type="EMBL" id="MIEK01000078">
    <property type="protein sequence ID" value="OEH80902.1"/>
    <property type="molecule type" value="Genomic_DNA"/>
</dbReference>